<evidence type="ECO:0000313" key="7">
    <source>
        <dbReference type="EMBL" id="SNR90153.1"/>
    </source>
</evidence>
<dbReference type="PANTHER" id="PTHR43332">
    <property type="entry name" value="INNER MEMBRANE TRANSPORT PERMEASE YADH-RELATED"/>
    <property type="match status" value="1"/>
</dbReference>
<evidence type="ECO:0000256" key="3">
    <source>
        <dbReference type="ARBA" id="ARBA00022989"/>
    </source>
</evidence>
<feature type="domain" description="ABC transmembrane type-2" evidence="6">
    <location>
        <begin position="22"/>
        <end position="244"/>
    </location>
</feature>
<dbReference type="EMBL" id="FZOC01000003">
    <property type="protein sequence ID" value="SNR90153.1"/>
    <property type="molecule type" value="Genomic_DNA"/>
</dbReference>
<name>A0A239A5K1_9BACT</name>
<proteinExistence type="inferred from homology"/>
<comment type="similarity">
    <text evidence="5">Belongs to the ABC-2 integral membrane protein family.</text>
</comment>
<gene>
    <name evidence="7" type="ORF">SAMN04488503_1806</name>
</gene>
<evidence type="ECO:0000256" key="5">
    <source>
        <dbReference type="RuleBase" id="RU361157"/>
    </source>
</evidence>
<reference evidence="7 8" key="1">
    <citation type="submission" date="2017-06" db="EMBL/GenBank/DDBJ databases">
        <authorList>
            <person name="Kim H.J."/>
            <person name="Triplett B.A."/>
        </authorList>
    </citation>
    <scope>NUCLEOTIDE SEQUENCE [LARGE SCALE GENOMIC DNA]</scope>
    <source>
        <strain evidence="7 8">DSM 13116</strain>
    </source>
</reference>
<dbReference type="AlphaFoldDB" id="A0A239A5K1"/>
<feature type="transmembrane region" description="Helical" evidence="5">
    <location>
        <begin position="20"/>
        <end position="42"/>
    </location>
</feature>
<dbReference type="PANTHER" id="PTHR43332:SF2">
    <property type="entry name" value="INNER MEMBRANE TRANSPORT PERMEASE YADH"/>
    <property type="match status" value="1"/>
</dbReference>
<keyword evidence="8" id="KW-1185">Reference proteome</keyword>
<organism evidence="7 8">
    <name type="scientific">Humidesulfovibrio mexicanus</name>
    <dbReference type="NCBI Taxonomy" id="147047"/>
    <lineage>
        <taxon>Bacteria</taxon>
        <taxon>Pseudomonadati</taxon>
        <taxon>Thermodesulfobacteriota</taxon>
        <taxon>Desulfovibrionia</taxon>
        <taxon>Desulfovibrionales</taxon>
        <taxon>Desulfovibrionaceae</taxon>
        <taxon>Humidesulfovibrio</taxon>
    </lineage>
</organism>
<protein>
    <recommendedName>
        <fullName evidence="5">Transport permease protein</fullName>
    </recommendedName>
</protein>
<keyword evidence="2 5" id="KW-0812">Transmembrane</keyword>
<dbReference type="GO" id="GO:0043190">
    <property type="term" value="C:ATP-binding cassette (ABC) transporter complex"/>
    <property type="evidence" value="ECO:0007669"/>
    <property type="project" value="InterPro"/>
</dbReference>
<sequence>MIRGWSAVYYREALLLRRRLWKTLATMSVSPLLYLLAFGWAMGQHEGGGLGREYLRFLLPGLAAMSSMTQSWAIAGEINIARFYWRIFEEIQAAPVSPGGYVLGEVLAGMTRAFLAVLAVLGLGLAFGIRPGLGPGLWLALGLNAFFFASLAVGLAMRIKSHADQAMLTSFVITPMAFLGGTFFPVERLPDWAQTILLCLPLTHASRAARAAATGTEPPMVSLLVLAACSLAAYAFAVKSVADARD</sequence>
<evidence type="ECO:0000313" key="8">
    <source>
        <dbReference type="Proteomes" id="UP000198324"/>
    </source>
</evidence>
<evidence type="ECO:0000259" key="6">
    <source>
        <dbReference type="PROSITE" id="PS51012"/>
    </source>
</evidence>
<evidence type="ECO:0000256" key="4">
    <source>
        <dbReference type="ARBA" id="ARBA00023136"/>
    </source>
</evidence>
<accession>A0A239A5K1</accession>
<feature type="transmembrane region" description="Helical" evidence="5">
    <location>
        <begin position="113"/>
        <end position="130"/>
    </location>
</feature>
<keyword evidence="3 5" id="KW-1133">Transmembrane helix</keyword>
<feature type="transmembrane region" description="Helical" evidence="5">
    <location>
        <begin position="221"/>
        <end position="242"/>
    </location>
</feature>
<dbReference type="InterPro" id="IPR013525">
    <property type="entry name" value="ABC2_TM"/>
</dbReference>
<dbReference type="InterPro" id="IPR047817">
    <property type="entry name" value="ABC2_TM_bact-type"/>
</dbReference>
<evidence type="ECO:0000256" key="2">
    <source>
        <dbReference type="ARBA" id="ARBA00022692"/>
    </source>
</evidence>
<keyword evidence="4 5" id="KW-0472">Membrane</keyword>
<comment type="subcellular location">
    <subcellularLocation>
        <location evidence="5">Cell membrane</location>
        <topology evidence="5">Multi-pass membrane protein</topology>
    </subcellularLocation>
    <subcellularLocation>
        <location evidence="1">Membrane</location>
        <topology evidence="1">Multi-pass membrane protein</topology>
    </subcellularLocation>
</comment>
<dbReference type="Proteomes" id="UP000198324">
    <property type="component" value="Unassembled WGS sequence"/>
</dbReference>
<dbReference type="Pfam" id="PF01061">
    <property type="entry name" value="ABC2_membrane"/>
    <property type="match status" value="1"/>
</dbReference>
<dbReference type="OrthoDB" id="9788252at2"/>
<keyword evidence="5" id="KW-0813">Transport</keyword>
<feature type="transmembrane region" description="Helical" evidence="5">
    <location>
        <begin position="136"/>
        <end position="156"/>
    </location>
</feature>
<dbReference type="InterPro" id="IPR000412">
    <property type="entry name" value="ABC_2_transport"/>
</dbReference>
<feature type="transmembrane region" description="Helical" evidence="5">
    <location>
        <begin position="168"/>
        <end position="186"/>
    </location>
</feature>
<dbReference type="RefSeq" id="WP_089273897.1">
    <property type="nucleotide sequence ID" value="NZ_FZOC01000003.1"/>
</dbReference>
<feature type="transmembrane region" description="Helical" evidence="5">
    <location>
        <begin position="54"/>
        <end position="75"/>
    </location>
</feature>
<dbReference type="PIRSF" id="PIRSF006648">
    <property type="entry name" value="DrrB"/>
    <property type="match status" value="1"/>
</dbReference>
<dbReference type="InterPro" id="IPR052522">
    <property type="entry name" value="ABC-2_transport_permease"/>
</dbReference>
<evidence type="ECO:0000256" key="1">
    <source>
        <dbReference type="ARBA" id="ARBA00004141"/>
    </source>
</evidence>
<dbReference type="PROSITE" id="PS51012">
    <property type="entry name" value="ABC_TM2"/>
    <property type="match status" value="1"/>
</dbReference>
<dbReference type="GO" id="GO:0140359">
    <property type="term" value="F:ABC-type transporter activity"/>
    <property type="evidence" value="ECO:0007669"/>
    <property type="project" value="InterPro"/>
</dbReference>
<dbReference type="PRINTS" id="PR00164">
    <property type="entry name" value="ABC2TRNSPORT"/>
</dbReference>
<keyword evidence="5" id="KW-1003">Cell membrane</keyword>